<evidence type="ECO:0000313" key="4">
    <source>
        <dbReference type="Proteomes" id="UP000245956"/>
    </source>
</evidence>
<keyword evidence="1" id="KW-0677">Repeat</keyword>
<keyword evidence="2" id="KW-0040">ANK repeat</keyword>
<reference evidence="3 4" key="1">
    <citation type="journal article" date="2016" name="Front. Microbiol.">
        <title>Genome and transcriptome sequences reveal the specific parasitism of the nematophagous Purpureocillium lilacinum 36-1.</title>
        <authorList>
            <person name="Xie J."/>
            <person name="Li S."/>
            <person name="Mo C."/>
            <person name="Xiao X."/>
            <person name="Peng D."/>
            <person name="Wang G."/>
            <person name="Xiao Y."/>
        </authorList>
    </citation>
    <scope>NUCLEOTIDE SEQUENCE [LARGE SCALE GENOMIC DNA]</scope>
    <source>
        <strain evidence="3 4">36-1</strain>
    </source>
</reference>
<dbReference type="PANTHER" id="PTHR24189:SF50">
    <property type="entry name" value="ANKYRIN REPEAT AND SOCS BOX PROTEIN 2"/>
    <property type="match status" value="1"/>
</dbReference>
<dbReference type="Proteomes" id="UP000245956">
    <property type="component" value="Unassembled WGS sequence"/>
</dbReference>
<sequence length="608" mass="67283">MRVDGMLNCIFLYPASGTVTHRRRKPTNDYPLAMGCIPSRVVRERLEHATIDDLLQDNEFVAYMLPWKQSLSSKSLQELYTLLQKEHHLDANHRTGFAGRNDLKPLLSLEEGDTTLHHELVPFYDSWSRNPKSFVSLESDVRGLGYLTRIGRDVAPPKTKSVVKRVKRRFQWLFFYQASRIKRGYSYPEEWVRYGQQYDRLTSRLGIGCLFLLPLKIADHLWCNRLPQEGNYFEEAIALLERLSIVANAARIDANRVGTSIRETLLQPLISGRAVNDQGATPKLHLASESVYNRIPVVVSYDSPILLYMQAGDIVGLRELWQTSLATIDTVDPYGLGLLYYSTYYCWRSCGIAKAMATCKALLDAGADVAWRDDLGNTPIDTMLDCVLAQPTMSGKPDHTVLRDVARLFGVPLDEAWGQYVENRGFTELHEVLLGIYGAEETLDEYLNRSATEGRLAGIIDAPDFSGRSALAWAVAYGWARAAASLVAHGANVDQRTPSGPGELPVLHIALAGPASGEPTCAFLAIVSLLLSAGADPNAVDHEGWTALHIAASWNSYDAITILLRCSRSPVNISALNHEGKTAAQVAAESGADLMLIDVLARGVNCYC</sequence>
<accession>A0A2U3DR48</accession>
<dbReference type="AlphaFoldDB" id="A0A2U3DR48"/>
<dbReference type="Pfam" id="PF12796">
    <property type="entry name" value="Ank_2"/>
    <property type="match status" value="1"/>
</dbReference>
<dbReference type="InterPro" id="IPR050745">
    <property type="entry name" value="Multifunctional_regulatory"/>
</dbReference>
<dbReference type="InterPro" id="IPR036770">
    <property type="entry name" value="Ankyrin_rpt-contain_sf"/>
</dbReference>
<name>A0A2U3DR48_PURLI</name>
<dbReference type="Gene3D" id="1.25.40.20">
    <property type="entry name" value="Ankyrin repeat-containing domain"/>
    <property type="match status" value="2"/>
</dbReference>
<dbReference type="SUPFAM" id="SSF48403">
    <property type="entry name" value="Ankyrin repeat"/>
    <property type="match status" value="1"/>
</dbReference>
<evidence type="ECO:0000256" key="2">
    <source>
        <dbReference type="ARBA" id="ARBA00023043"/>
    </source>
</evidence>
<dbReference type="PANTHER" id="PTHR24189">
    <property type="entry name" value="MYOTROPHIN"/>
    <property type="match status" value="1"/>
</dbReference>
<protein>
    <submittedName>
        <fullName evidence="3">Uncharacterized protein</fullName>
    </submittedName>
</protein>
<evidence type="ECO:0000313" key="3">
    <source>
        <dbReference type="EMBL" id="PWI64705.1"/>
    </source>
</evidence>
<proteinExistence type="predicted"/>
<organism evidence="3 4">
    <name type="scientific">Purpureocillium lilacinum</name>
    <name type="common">Paecilomyces lilacinus</name>
    <dbReference type="NCBI Taxonomy" id="33203"/>
    <lineage>
        <taxon>Eukaryota</taxon>
        <taxon>Fungi</taxon>
        <taxon>Dikarya</taxon>
        <taxon>Ascomycota</taxon>
        <taxon>Pezizomycotina</taxon>
        <taxon>Sordariomycetes</taxon>
        <taxon>Hypocreomycetidae</taxon>
        <taxon>Hypocreales</taxon>
        <taxon>Ophiocordycipitaceae</taxon>
        <taxon>Purpureocillium</taxon>
    </lineage>
</organism>
<dbReference type="EMBL" id="LCWV01000047">
    <property type="protein sequence ID" value="PWI64705.1"/>
    <property type="molecule type" value="Genomic_DNA"/>
</dbReference>
<evidence type="ECO:0000256" key="1">
    <source>
        <dbReference type="ARBA" id="ARBA00022737"/>
    </source>
</evidence>
<dbReference type="SMART" id="SM00248">
    <property type="entry name" value="ANK"/>
    <property type="match status" value="5"/>
</dbReference>
<comment type="caution">
    <text evidence="3">The sequence shown here is derived from an EMBL/GenBank/DDBJ whole genome shotgun (WGS) entry which is preliminary data.</text>
</comment>
<dbReference type="InterPro" id="IPR002110">
    <property type="entry name" value="Ankyrin_rpt"/>
</dbReference>
<gene>
    <name evidence="3" type="ORF">PCL_08631</name>
</gene>